<evidence type="ECO:0000313" key="1">
    <source>
        <dbReference type="EMBL" id="JAT07937.1"/>
    </source>
</evidence>
<protein>
    <submittedName>
        <fullName evidence="1">Uncharacterized protein</fullName>
    </submittedName>
</protein>
<gene>
    <name evidence="1" type="ORF">g.2906</name>
</gene>
<dbReference type="AlphaFoldDB" id="A0A1B6K908"/>
<proteinExistence type="predicted"/>
<accession>A0A1B6K908</accession>
<name>A0A1B6K908_9HEMI</name>
<dbReference type="EMBL" id="GEBQ01032040">
    <property type="protein sequence ID" value="JAT07937.1"/>
    <property type="molecule type" value="Transcribed_RNA"/>
</dbReference>
<organism evidence="1">
    <name type="scientific">Graphocephala atropunctata</name>
    <dbReference type="NCBI Taxonomy" id="36148"/>
    <lineage>
        <taxon>Eukaryota</taxon>
        <taxon>Metazoa</taxon>
        <taxon>Ecdysozoa</taxon>
        <taxon>Arthropoda</taxon>
        <taxon>Hexapoda</taxon>
        <taxon>Insecta</taxon>
        <taxon>Pterygota</taxon>
        <taxon>Neoptera</taxon>
        <taxon>Paraneoptera</taxon>
        <taxon>Hemiptera</taxon>
        <taxon>Auchenorrhyncha</taxon>
        <taxon>Membracoidea</taxon>
        <taxon>Cicadellidae</taxon>
        <taxon>Cicadellinae</taxon>
        <taxon>Cicadellini</taxon>
        <taxon>Graphocephala</taxon>
    </lineage>
</organism>
<sequence>SVEISADQYLRMHILPIIFIAISNKNIKQVSMITLMTSLSVLMINVVVVDVSADCVTPKYPPCDPEVIKCIRKFNPEGNAPTLSELIAANDYRLVYNSIDFSRAVRSNCISTHFEEKECIDTYYNNCKYVKTVVFNITYLASEHAIRTNYEGILWNSYVMYSNNQTLVSSYYVCSPDGVTPYHVDIYCPWSLSEKDCKEGAKIAKAQLAACGIANGMDTCLRKCKDIP</sequence>
<feature type="non-terminal residue" evidence="1">
    <location>
        <position position="1"/>
    </location>
</feature>
<reference evidence="1" key="1">
    <citation type="submission" date="2015-11" db="EMBL/GenBank/DDBJ databases">
        <title>De novo transcriptome assembly of four potential Pierce s Disease insect vectors from Arizona vineyards.</title>
        <authorList>
            <person name="Tassone E.E."/>
        </authorList>
    </citation>
    <scope>NUCLEOTIDE SEQUENCE</scope>
</reference>